<dbReference type="Proteomes" id="UP000321168">
    <property type="component" value="Unassembled WGS sequence"/>
</dbReference>
<dbReference type="EMBL" id="VORB01000007">
    <property type="protein sequence ID" value="TXC78370.1"/>
    <property type="molecule type" value="Genomic_DNA"/>
</dbReference>
<evidence type="ECO:0000256" key="1">
    <source>
        <dbReference type="ARBA" id="ARBA00004496"/>
    </source>
</evidence>
<dbReference type="GO" id="GO:0016740">
    <property type="term" value="F:transferase activity"/>
    <property type="evidence" value="ECO:0007669"/>
    <property type="project" value="UniProtKB-KW"/>
</dbReference>
<evidence type="ECO:0000256" key="3">
    <source>
        <dbReference type="ARBA" id="ARBA00019010"/>
    </source>
</evidence>
<comment type="caution">
    <text evidence="11">The sequence shown here is derived from an EMBL/GenBank/DDBJ whole genome shotgun (WGS) entry which is preliminary data.</text>
</comment>
<reference evidence="11 12" key="1">
    <citation type="submission" date="2019-08" db="EMBL/GenBank/DDBJ databases">
        <title>Genome of Luteibaculum oceani JCM 18817.</title>
        <authorList>
            <person name="Bowman J.P."/>
        </authorList>
    </citation>
    <scope>NUCLEOTIDE SEQUENCE [LARGE SCALE GENOMIC DNA]</scope>
    <source>
        <strain evidence="11 12">JCM 18817</strain>
    </source>
</reference>
<evidence type="ECO:0000256" key="9">
    <source>
        <dbReference type="ARBA" id="ARBA00022842"/>
    </source>
</evidence>
<evidence type="ECO:0000256" key="4">
    <source>
        <dbReference type="ARBA" id="ARBA00022490"/>
    </source>
</evidence>
<dbReference type="PANTHER" id="PTHR33540:SF2">
    <property type="entry name" value="TRNA THREONYLCARBAMOYLADENOSINE BIOSYNTHESIS PROTEIN TSAE"/>
    <property type="match status" value="1"/>
</dbReference>
<comment type="subcellular location">
    <subcellularLocation>
        <location evidence="1">Cytoplasm</location>
    </subcellularLocation>
</comment>
<evidence type="ECO:0000313" key="12">
    <source>
        <dbReference type="Proteomes" id="UP000321168"/>
    </source>
</evidence>
<keyword evidence="5" id="KW-0819">tRNA processing</keyword>
<evidence type="ECO:0000256" key="10">
    <source>
        <dbReference type="ARBA" id="ARBA00032441"/>
    </source>
</evidence>
<dbReference type="GO" id="GO:0046872">
    <property type="term" value="F:metal ion binding"/>
    <property type="evidence" value="ECO:0007669"/>
    <property type="project" value="UniProtKB-KW"/>
</dbReference>
<dbReference type="OrthoDB" id="9815896at2"/>
<evidence type="ECO:0000256" key="2">
    <source>
        <dbReference type="ARBA" id="ARBA00007599"/>
    </source>
</evidence>
<dbReference type="GO" id="GO:0005524">
    <property type="term" value="F:ATP binding"/>
    <property type="evidence" value="ECO:0007669"/>
    <property type="project" value="UniProtKB-KW"/>
</dbReference>
<accession>A0A5C6V099</accession>
<evidence type="ECO:0000256" key="7">
    <source>
        <dbReference type="ARBA" id="ARBA00022741"/>
    </source>
</evidence>
<dbReference type="Gene3D" id="3.40.50.300">
    <property type="entry name" value="P-loop containing nucleotide triphosphate hydrolases"/>
    <property type="match status" value="1"/>
</dbReference>
<evidence type="ECO:0000256" key="5">
    <source>
        <dbReference type="ARBA" id="ARBA00022694"/>
    </source>
</evidence>
<dbReference type="GO" id="GO:0002949">
    <property type="term" value="P:tRNA threonylcarbamoyladenosine modification"/>
    <property type="evidence" value="ECO:0007669"/>
    <property type="project" value="InterPro"/>
</dbReference>
<dbReference type="Pfam" id="PF02367">
    <property type="entry name" value="TsaE"/>
    <property type="match status" value="1"/>
</dbReference>
<keyword evidence="8" id="KW-0067">ATP-binding</keyword>
<sequence length="138" mass="15940">MRTWSNISLADLEDVALEISRIIKPGLPLLVNAEMGSGKTTFAAKLVKVLGGNELEVSSPTFSIIQSYPLADGGFFHHVDLYRIEDEEEFLDLDMDSYLGEKDFLYIEWPEMFDRFYDLPCHRMEIVKDNKVRSFRIK</sequence>
<organism evidence="11 12">
    <name type="scientific">Luteibaculum oceani</name>
    <dbReference type="NCBI Taxonomy" id="1294296"/>
    <lineage>
        <taxon>Bacteria</taxon>
        <taxon>Pseudomonadati</taxon>
        <taxon>Bacteroidota</taxon>
        <taxon>Flavobacteriia</taxon>
        <taxon>Flavobacteriales</taxon>
        <taxon>Luteibaculaceae</taxon>
        <taxon>Luteibaculum</taxon>
    </lineage>
</organism>
<keyword evidence="11" id="KW-0808">Transferase</keyword>
<evidence type="ECO:0000256" key="6">
    <source>
        <dbReference type="ARBA" id="ARBA00022723"/>
    </source>
</evidence>
<keyword evidence="6" id="KW-0479">Metal-binding</keyword>
<dbReference type="NCBIfam" id="TIGR00150">
    <property type="entry name" value="T6A_YjeE"/>
    <property type="match status" value="1"/>
</dbReference>
<dbReference type="PANTHER" id="PTHR33540">
    <property type="entry name" value="TRNA THREONYLCARBAMOYLADENOSINE BIOSYNTHESIS PROTEIN TSAE"/>
    <property type="match status" value="1"/>
</dbReference>
<dbReference type="InterPro" id="IPR003442">
    <property type="entry name" value="T6A_TsaE"/>
</dbReference>
<protein>
    <recommendedName>
        <fullName evidence="3">tRNA threonylcarbamoyladenosine biosynthesis protein TsaE</fullName>
    </recommendedName>
    <alternativeName>
        <fullName evidence="10">t(6)A37 threonylcarbamoyladenosine biosynthesis protein TsaE</fullName>
    </alternativeName>
</protein>
<dbReference type="AlphaFoldDB" id="A0A5C6V099"/>
<keyword evidence="9" id="KW-0460">Magnesium</keyword>
<keyword evidence="12" id="KW-1185">Reference proteome</keyword>
<evidence type="ECO:0000256" key="8">
    <source>
        <dbReference type="ARBA" id="ARBA00022840"/>
    </source>
</evidence>
<proteinExistence type="inferred from homology"/>
<comment type="similarity">
    <text evidence="2">Belongs to the TsaE family.</text>
</comment>
<keyword evidence="7" id="KW-0547">Nucleotide-binding</keyword>
<gene>
    <name evidence="11" type="primary">tsaE</name>
    <name evidence="11" type="ORF">FRX97_08550</name>
</gene>
<keyword evidence="4" id="KW-0963">Cytoplasm</keyword>
<dbReference type="GO" id="GO:0005737">
    <property type="term" value="C:cytoplasm"/>
    <property type="evidence" value="ECO:0007669"/>
    <property type="project" value="UniProtKB-SubCell"/>
</dbReference>
<dbReference type="SUPFAM" id="SSF52540">
    <property type="entry name" value="P-loop containing nucleoside triphosphate hydrolases"/>
    <property type="match status" value="1"/>
</dbReference>
<evidence type="ECO:0000313" key="11">
    <source>
        <dbReference type="EMBL" id="TXC78370.1"/>
    </source>
</evidence>
<dbReference type="RefSeq" id="WP_147014792.1">
    <property type="nucleotide sequence ID" value="NZ_VORB01000007.1"/>
</dbReference>
<name>A0A5C6V099_9FLAO</name>
<dbReference type="InterPro" id="IPR027417">
    <property type="entry name" value="P-loop_NTPase"/>
</dbReference>